<feature type="region of interest" description="Disordered" evidence="5">
    <location>
        <begin position="55"/>
        <end position="102"/>
    </location>
</feature>
<keyword evidence="8" id="KW-1185">Reference proteome</keyword>
<dbReference type="GO" id="GO:0016020">
    <property type="term" value="C:membrane"/>
    <property type="evidence" value="ECO:0007669"/>
    <property type="project" value="UniProtKB-SubCell"/>
</dbReference>
<evidence type="ECO:0000256" key="3">
    <source>
        <dbReference type="ARBA" id="ARBA00022989"/>
    </source>
</evidence>
<evidence type="ECO:0000313" key="7">
    <source>
        <dbReference type="EMBL" id="KAK3322271.1"/>
    </source>
</evidence>
<dbReference type="InterPro" id="IPR003689">
    <property type="entry name" value="ZIP"/>
</dbReference>
<accession>A0AAE0IC31</accession>
<evidence type="ECO:0000256" key="4">
    <source>
        <dbReference type="ARBA" id="ARBA00023136"/>
    </source>
</evidence>
<feature type="transmembrane region" description="Helical" evidence="6">
    <location>
        <begin position="371"/>
        <end position="394"/>
    </location>
</feature>
<evidence type="ECO:0000256" key="2">
    <source>
        <dbReference type="ARBA" id="ARBA00022692"/>
    </source>
</evidence>
<evidence type="ECO:0000256" key="6">
    <source>
        <dbReference type="SAM" id="Phobius"/>
    </source>
</evidence>
<feature type="transmembrane region" description="Helical" evidence="6">
    <location>
        <begin position="440"/>
        <end position="459"/>
    </location>
</feature>
<evidence type="ECO:0000313" key="8">
    <source>
        <dbReference type="Proteomes" id="UP001283341"/>
    </source>
</evidence>
<feature type="transmembrane region" description="Helical" evidence="6">
    <location>
        <begin position="342"/>
        <end position="365"/>
    </location>
</feature>
<comment type="caution">
    <text evidence="7">The sequence shown here is derived from an EMBL/GenBank/DDBJ whole genome shotgun (WGS) entry which is preliminary data.</text>
</comment>
<protein>
    <submittedName>
        <fullName evidence="7">Zinc/iron permease</fullName>
    </submittedName>
</protein>
<keyword evidence="2 6" id="KW-0812">Transmembrane</keyword>
<evidence type="ECO:0000256" key="5">
    <source>
        <dbReference type="SAM" id="MobiDB-lite"/>
    </source>
</evidence>
<evidence type="ECO:0000256" key="1">
    <source>
        <dbReference type="ARBA" id="ARBA00004141"/>
    </source>
</evidence>
<sequence>MLPSSMRFLTKGKWDERQAGFIMMGCFAGGFIGIGIVSRFLHRYMPSHVVDCDHSHLSHQDEGHSEDSHSHHHHLPRRASRTGRRSMRTTSSASATGHVPHMTQVNGGAVETTPLLAGVHVHTELPHGDSAGRIESSGAAKDARIRALTLNRRPSMSQVQKRVMSFVKDTKPNCDEFGPCFGYTDPCGQECFKHIATRSSRPPRQSTLVRINTGASSHPTSAIVDEDEEAGNGSPVASPLYRTSRAQSRESTAARHADDIDPHTHTHAPRTDSGTFEGEFSPILEDAEDMEDLEAQHHHHVPTNAFLSIGLQTVIAIALHKFPEGFITFATNHASPSLGFNVFMALFVHNIAEGFALALPLYMALGSRLKAILWSSLLGGFSQPMGAGFALLWFKIAKSSEITINNTAYAILFAVTAGIMTSVALQLYGESLSLNHNRQLSMLFAFFGMMLLGFSNALVKH</sequence>
<feature type="compositionally biased region" description="Basic and acidic residues" evidence="5">
    <location>
        <begin position="252"/>
        <end position="264"/>
    </location>
</feature>
<dbReference type="GO" id="GO:0005385">
    <property type="term" value="F:zinc ion transmembrane transporter activity"/>
    <property type="evidence" value="ECO:0007669"/>
    <property type="project" value="TreeGrafter"/>
</dbReference>
<feature type="transmembrane region" description="Helical" evidence="6">
    <location>
        <begin position="406"/>
        <end position="428"/>
    </location>
</feature>
<feature type="compositionally biased region" description="Basic and acidic residues" evidence="5">
    <location>
        <begin position="55"/>
        <end position="69"/>
    </location>
</feature>
<dbReference type="AlphaFoldDB" id="A0AAE0IC31"/>
<keyword evidence="3 6" id="KW-1133">Transmembrane helix</keyword>
<feature type="compositionally biased region" description="Polar residues" evidence="5">
    <location>
        <begin position="210"/>
        <end position="220"/>
    </location>
</feature>
<keyword evidence="4 6" id="KW-0472">Membrane</keyword>
<feature type="transmembrane region" description="Helical" evidence="6">
    <location>
        <begin position="20"/>
        <end position="41"/>
    </location>
</feature>
<reference evidence="7" key="1">
    <citation type="journal article" date="2023" name="Mol. Phylogenet. Evol.">
        <title>Genome-scale phylogeny and comparative genomics of the fungal order Sordariales.</title>
        <authorList>
            <person name="Hensen N."/>
            <person name="Bonometti L."/>
            <person name="Westerberg I."/>
            <person name="Brannstrom I.O."/>
            <person name="Guillou S."/>
            <person name="Cros-Aarteil S."/>
            <person name="Calhoun S."/>
            <person name="Haridas S."/>
            <person name="Kuo A."/>
            <person name="Mondo S."/>
            <person name="Pangilinan J."/>
            <person name="Riley R."/>
            <person name="LaButti K."/>
            <person name="Andreopoulos B."/>
            <person name="Lipzen A."/>
            <person name="Chen C."/>
            <person name="Yan M."/>
            <person name="Daum C."/>
            <person name="Ng V."/>
            <person name="Clum A."/>
            <person name="Steindorff A."/>
            <person name="Ohm R.A."/>
            <person name="Martin F."/>
            <person name="Silar P."/>
            <person name="Natvig D.O."/>
            <person name="Lalanne C."/>
            <person name="Gautier V."/>
            <person name="Ament-Velasquez S.L."/>
            <person name="Kruys A."/>
            <person name="Hutchinson M.I."/>
            <person name="Powell A.J."/>
            <person name="Barry K."/>
            <person name="Miller A.N."/>
            <person name="Grigoriev I.V."/>
            <person name="Debuchy R."/>
            <person name="Gladieux P."/>
            <person name="Hiltunen Thoren M."/>
            <person name="Johannesson H."/>
        </authorList>
    </citation>
    <scope>NUCLEOTIDE SEQUENCE</scope>
    <source>
        <strain evidence="7">CBS 118394</strain>
    </source>
</reference>
<reference evidence="7" key="2">
    <citation type="submission" date="2023-06" db="EMBL/GenBank/DDBJ databases">
        <authorList>
            <consortium name="Lawrence Berkeley National Laboratory"/>
            <person name="Haridas S."/>
            <person name="Hensen N."/>
            <person name="Bonometti L."/>
            <person name="Westerberg I."/>
            <person name="Brannstrom I.O."/>
            <person name="Guillou S."/>
            <person name="Cros-Aarteil S."/>
            <person name="Calhoun S."/>
            <person name="Kuo A."/>
            <person name="Mondo S."/>
            <person name="Pangilinan J."/>
            <person name="Riley R."/>
            <person name="Labutti K."/>
            <person name="Andreopoulos B."/>
            <person name="Lipzen A."/>
            <person name="Chen C."/>
            <person name="Yanf M."/>
            <person name="Daum C."/>
            <person name="Ng V."/>
            <person name="Clum A."/>
            <person name="Steindorff A."/>
            <person name="Ohm R."/>
            <person name="Martin F."/>
            <person name="Silar P."/>
            <person name="Natvig D."/>
            <person name="Lalanne C."/>
            <person name="Gautier V."/>
            <person name="Ament-Velasquez S.L."/>
            <person name="Kruys A."/>
            <person name="Hutchinson M.I."/>
            <person name="Powell A.J."/>
            <person name="Barry K."/>
            <person name="Miller A.N."/>
            <person name="Grigoriev I.V."/>
            <person name="Debuchy R."/>
            <person name="Gladieux P."/>
            <person name="Thoren M.H."/>
            <person name="Johannesson H."/>
        </authorList>
    </citation>
    <scope>NUCLEOTIDE SEQUENCE</scope>
    <source>
        <strain evidence="7">CBS 118394</strain>
    </source>
</reference>
<dbReference type="PANTHER" id="PTHR11040:SF210">
    <property type="entry name" value="ZINC-REGULATED TRANSPORTER 3"/>
    <property type="match status" value="1"/>
</dbReference>
<proteinExistence type="predicted"/>
<dbReference type="Proteomes" id="UP001283341">
    <property type="component" value="Unassembled WGS sequence"/>
</dbReference>
<organism evidence="7 8">
    <name type="scientific">Apodospora peruviana</name>
    <dbReference type="NCBI Taxonomy" id="516989"/>
    <lineage>
        <taxon>Eukaryota</taxon>
        <taxon>Fungi</taxon>
        <taxon>Dikarya</taxon>
        <taxon>Ascomycota</taxon>
        <taxon>Pezizomycotina</taxon>
        <taxon>Sordariomycetes</taxon>
        <taxon>Sordariomycetidae</taxon>
        <taxon>Sordariales</taxon>
        <taxon>Lasiosphaeriaceae</taxon>
        <taxon>Apodospora</taxon>
    </lineage>
</organism>
<feature type="region of interest" description="Disordered" evidence="5">
    <location>
        <begin position="210"/>
        <end position="278"/>
    </location>
</feature>
<dbReference type="EMBL" id="JAUEDM010000003">
    <property type="protein sequence ID" value="KAK3322271.1"/>
    <property type="molecule type" value="Genomic_DNA"/>
</dbReference>
<gene>
    <name evidence="7" type="ORF">B0H66DRAFT_553863</name>
</gene>
<dbReference type="PANTHER" id="PTHR11040">
    <property type="entry name" value="ZINC/IRON TRANSPORTER"/>
    <property type="match status" value="1"/>
</dbReference>
<feature type="compositionally biased region" description="Basic residues" evidence="5">
    <location>
        <begin position="70"/>
        <end position="87"/>
    </location>
</feature>
<comment type="subcellular location">
    <subcellularLocation>
        <location evidence="1">Membrane</location>
        <topology evidence="1">Multi-pass membrane protein</topology>
    </subcellularLocation>
</comment>
<dbReference type="Pfam" id="PF02535">
    <property type="entry name" value="Zip"/>
    <property type="match status" value="1"/>
</dbReference>
<name>A0AAE0IC31_9PEZI</name>